<feature type="domain" description="HTH gntR-type" evidence="5">
    <location>
        <begin position="11"/>
        <end position="79"/>
    </location>
</feature>
<gene>
    <name evidence="6" type="ORF">BB934_35075</name>
</gene>
<evidence type="ECO:0000256" key="2">
    <source>
        <dbReference type="ARBA" id="ARBA00023125"/>
    </source>
</evidence>
<feature type="compositionally biased region" description="Basic and acidic residues" evidence="4">
    <location>
        <begin position="225"/>
        <end position="248"/>
    </location>
</feature>
<dbReference type="OrthoDB" id="9812645at2"/>
<evidence type="ECO:0000256" key="3">
    <source>
        <dbReference type="ARBA" id="ARBA00023163"/>
    </source>
</evidence>
<dbReference type="SUPFAM" id="SSF48008">
    <property type="entry name" value="GntR ligand-binding domain-like"/>
    <property type="match status" value="1"/>
</dbReference>
<evidence type="ECO:0000256" key="4">
    <source>
        <dbReference type="SAM" id="MobiDB-lite"/>
    </source>
</evidence>
<feature type="region of interest" description="Disordered" evidence="4">
    <location>
        <begin position="225"/>
        <end position="267"/>
    </location>
</feature>
<dbReference type="PROSITE" id="PS50949">
    <property type="entry name" value="HTH_GNTR"/>
    <property type="match status" value="1"/>
</dbReference>
<dbReference type="CDD" id="cd07377">
    <property type="entry name" value="WHTH_GntR"/>
    <property type="match status" value="1"/>
</dbReference>
<organism evidence="6">
    <name type="scientific">Microvirga ossetica</name>
    <dbReference type="NCBI Taxonomy" id="1882682"/>
    <lineage>
        <taxon>Bacteria</taxon>
        <taxon>Pseudomonadati</taxon>
        <taxon>Pseudomonadota</taxon>
        <taxon>Alphaproteobacteria</taxon>
        <taxon>Hyphomicrobiales</taxon>
        <taxon>Methylobacteriaceae</taxon>
        <taxon>Microvirga</taxon>
    </lineage>
</organism>
<evidence type="ECO:0000259" key="5">
    <source>
        <dbReference type="PROSITE" id="PS50949"/>
    </source>
</evidence>
<dbReference type="AlphaFoldDB" id="A0A1B2EU44"/>
<dbReference type="Gene3D" id="1.20.120.530">
    <property type="entry name" value="GntR ligand-binding domain-like"/>
    <property type="match status" value="1"/>
</dbReference>
<reference evidence="6" key="1">
    <citation type="submission" date="2016-07" db="EMBL/GenBank/DDBJ databases">
        <title>Microvirga ossetica sp. nov. a new species of rhizobia isolated from root nodules of the legume species Vicia alpestris Steven originated from North Ossetia region in the Caucasus.</title>
        <authorList>
            <person name="Safronova V.I."/>
            <person name="Kuznetsova I.G."/>
            <person name="Sazanova A.L."/>
            <person name="Belimov A."/>
            <person name="Andronov E."/>
            <person name="Osledkin Y.S."/>
            <person name="Onishchuk O.P."/>
            <person name="Kurchak O.N."/>
            <person name="Shaposhnikov A.I."/>
            <person name="Willems A."/>
            <person name="Tikhonovich I.A."/>
        </authorList>
    </citation>
    <scope>NUCLEOTIDE SEQUENCE [LARGE SCALE GENOMIC DNA]</scope>
    <source>
        <strain evidence="6">V5/3M</strain>
        <plasmid evidence="6">unnamed3</plasmid>
    </source>
</reference>
<dbReference type="EMBL" id="CP016618">
    <property type="protein sequence ID" value="ANY83493.1"/>
    <property type="molecule type" value="Genomic_DNA"/>
</dbReference>
<dbReference type="PANTHER" id="PTHR43537">
    <property type="entry name" value="TRANSCRIPTIONAL REGULATOR, GNTR FAMILY"/>
    <property type="match status" value="1"/>
</dbReference>
<dbReference type="GO" id="GO:0003677">
    <property type="term" value="F:DNA binding"/>
    <property type="evidence" value="ECO:0007669"/>
    <property type="project" value="UniProtKB-KW"/>
</dbReference>
<keyword evidence="3" id="KW-0804">Transcription</keyword>
<dbReference type="PANTHER" id="PTHR43537:SF53">
    <property type="entry name" value="HTH-TYPE TRANSCRIPTIONAL REPRESSOR NANR"/>
    <property type="match status" value="1"/>
</dbReference>
<dbReference type="SMART" id="SM00895">
    <property type="entry name" value="FCD"/>
    <property type="match status" value="1"/>
</dbReference>
<dbReference type="InterPro" id="IPR000524">
    <property type="entry name" value="Tscrpt_reg_HTH_GntR"/>
</dbReference>
<proteinExistence type="predicted"/>
<dbReference type="SMART" id="SM00345">
    <property type="entry name" value="HTH_GNTR"/>
    <property type="match status" value="1"/>
</dbReference>
<dbReference type="PRINTS" id="PR00035">
    <property type="entry name" value="HTHGNTR"/>
</dbReference>
<keyword evidence="1" id="KW-0805">Transcription regulation</keyword>
<keyword evidence="6" id="KW-0614">Plasmid</keyword>
<dbReference type="KEGG" id="moc:BB934_35075"/>
<name>A0A1B2EU44_9HYPH</name>
<dbReference type="InterPro" id="IPR008920">
    <property type="entry name" value="TF_FadR/GntR_C"/>
</dbReference>
<sequence>MTAPTDAIVRRKLSDEVFDRLRLMVTSGELNPGDMMPSERELMERFRVGRPAIREAMQALNNMGLITITHGERARVRQLTARSLFEQVDATAQILLSTSPTSLYHLKNARRFFERGMVREAALKASKDDVAHLRQTLERQRHSLGNAAPFINEDMRFHAQIAAISGNPIFEAVSEAMLSWLKEYHTELLIWSGKEKFTLSEHEEIIDRIEAGDPDGAEAAMTKHLDRSASLYEHHPNSSEKDKAETKPNRKPSTRKPGRAKVSPKGR</sequence>
<dbReference type="NCBIfam" id="NF003011">
    <property type="entry name" value="PRK03837.1"/>
    <property type="match status" value="1"/>
</dbReference>
<feature type="compositionally biased region" description="Basic residues" evidence="4">
    <location>
        <begin position="249"/>
        <end position="267"/>
    </location>
</feature>
<dbReference type="SUPFAM" id="SSF46785">
    <property type="entry name" value="Winged helix' DNA-binding domain"/>
    <property type="match status" value="1"/>
</dbReference>
<dbReference type="Pfam" id="PF07729">
    <property type="entry name" value="FCD"/>
    <property type="match status" value="1"/>
</dbReference>
<dbReference type="InterPro" id="IPR036388">
    <property type="entry name" value="WH-like_DNA-bd_sf"/>
</dbReference>
<dbReference type="Gene3D" id="1.10.10.10">
    <property type="entry name" value="Winged helix-like DNA-binding domain superfamily/Winged helix DNA-binding domain"/>
    <property type="match status" value="1"/>
</dbReference>
<evidence type="ECO:0000313" key="6">
    <source>
        <dbReference type="EMBL" id="ANY83493.1"/>
    </source>
</evidence>
<dbReference type="InterPro" id="IPR036390">
    <property type="entry name" value="WH_DNA-bd_sf"/>
</dbReference>
<dbReference type="GO" id="GO:0003700">
    <property type="term" value="F:DNA-binding transcription factor activity"/>
    <property type="evidence" value="ECO:0007669"/>
    <property type="project" value="InterPro"/>
</dbReference>
<dbReference type="RefSeq" id="WP_099514503.1">
    <property type="nucleotide sequence ID" value="NZ_CP016618.1"/>
</dbReference>
<keyword evidence="2" id="KW-0238">DNA-binding</keyword>
<geneLocation type="plasmid" evidence="6">
    <name>unnamed3</name>
</geneLocation>
<evidence type="ECO:0000256" key="1">
    <source>
        <dbReference type="ARBA" id="ARBA00023015"/>
    </source>
</evidence>
<accession>A0A1B2EU44</accession>
<dbReference type="InterPro" id="IPR011711">
    <property type="entry name" value="GntR_C"/>
</dbReference>
<protein>
    <submittedName>
        <fullName evidence="6">GntR family transcriptional regulator</fullName>
    </submittedName>
</protein>
<dbReference type="Pfam" id="PF00392">
    <property type="entry name" value="GntR"/>
    <property type="match status" value="1"/>
</dbReference>